<evidence type="ECO:0000313" key="2">
    <source>
        <dbReference type="EMBL" id="TKI48071.1"/>
    </source>
</evidence>
<feature type="transmembrane region" description="Helical" evidence="1">
    <location>
        <begin position="34"/>
        <end position="56"/>
    </location>
</feature>
<accession>A0ABY2SXQ9</accession>
<keyword evidence="1" id="KW-0472">Membrane</keyword>
<comment type="caution">
    <text evidence="2">The sequence shown here is derived from an EMBL/GenBank/DDBJ whole genome shotgun (WGS) entry which is preliminary data.</text>
</comment>
<keyword evidence="3" id="KW-1185">Reference proteome</keyword>
<keyword evidence="1" id="KW-0812">Transmembrane</keyword>
<reference evidence="2 3" key="1">
    <citation type="submission" date="2019-04" db="EMBL/GenBank/DDBJ databases">
        <title>Lysinibacillus genome sequencing.</title>
        <authorList>
            <person name="Dunlap C."/>
        </authorList>
    </citation>
    <scope>NUCLEOTIDE SEQUENCE [LARGE SCALE GENOMIC DNA]</scope>
    <source>
        <strain evidence="2 3">KCTC 33042</strain>
    </source>
</reference>
<keyword evidence="1" id="KW-1133">Transmembrane helix</keyword>
<evidence type="ECO:0000313" key="3">
    <source>
        <dbReference type="Proteomes" id="UP000308330"/>
    </source>
</evidence>
<dbReference type="EMBL" id="SZPT01000002">
    <property type="protein sequence ID" value="TKI48071.1"/>
    <property type="molecule type" value="Genomic_DNA"/>
</dbReference>
<feature type="transmembrane region" description="Helical" evidence="1">
    <location>
        <begin position="7"/>
        <end position="28"/>
    </location>
</feature>
<proteinExistence type="predicted"/>
<organism evidence="2 3">
    <name type="scientific">Lysinibacillus tabacifolii</name>
    <dbReference type="NCBI Taxonomy" id="1173107"/>
    <lineage>
        <taxon>Bacteria</taxon>
        <taxon>Bacillati</taxon>
        <taxon>Bacillota</taxon>
        <taxon>Bacilli</taxon>
        <taxon>Bacillales</taxon>
        <taxon>Bacillaceae</taxon>
        <taxon>Lysinibacillus</taxon>
    </lineage>
</organism>
<sequence>MLDLDKVFCLPMILAYYVCLILWILLLLALESSLLWALLNPLNFCLIFNIVFGITYQIKTKKKRIS</sequence>
<name>A0ABY2SXQ9_9BACI</name>
<protein>
    <submittedName>
        <fullName evidence="2">Uncharacterized protein</fullName>
    </submittedName>
</protein>
<dbReference type="RefSeq" id="WP_108029657.1">
    <property type="nucleotide sequence ID" value="NZ_PYUE01000001.1"/>
</dbReference>
<evidence type="ECO:0000256" key="1">
    <source>
        <dbReference type="SAM" id="Phobius"/>
    </source>
</evidence>
<dbReference type="Proteomes" id="UP000308330">
    <property type="component" value="Unassembled WGS sequence"/>
</dbReference>
<gene>
    <name evidence="2" type="ORF">FC748_10555</name>
</gene>